<reference evidence="5" key="1">
    <citation type="submission" date="2017-01" db="EMBL/GenBank/DDBJ databases">
        <authorList>
            <person name="Mah S.A."/>
            <person name="Swanson W.J."/>
            <person name="Moy G.W."/>
            <person name="Vacquier V.D."/>
        </authorList>
    </citation>
    <scope>NUCLEOTIDE SEQUENCE [LARGE SCALE GENOMIC DNA]</scope>
    <source>
        <strain evidence="5">124861</strain>
    </source>
</reference>
<dbReference type="InterPro" id="IPR050362">
    <property type="entry name" value="Cation-dep_OMT"/>
</dbReference>
<dbReference type="RefSeq" id="WP_085358873.1">
    <property type="nucleotide sequence ID" value="NZ_MTAB01000008.1"/>
</dbReference>
<dbReference type="PANTHER" id="PTHR10509:SF14">
    <property type="entry name" value="CAFFEOYL-COA O-METHYLTRANSFERASE 3-RELATED"/>
    <property type="match status" value="1"/>
</dbReference>
<keyword evidence="1 4" id="KW-0489">Methyltransferase</keyword>
<dbReference type="InterPro" id="IPR002935">
    <property type="entry name" value="SAM_O-MeTrfase"/>
</dbReference>
<dbReference type="STRING" id="1931275.BV914_00230"/>
<accession>A0A1X3DJH6</accession>
<dbReference type="GO" id="GO:0032259">
    <property type="term" value="P:methylation"/>
    <property type="evidence" value="ECO:0007669"/>
    <property type="project" value="UniProtKB-KW"/>
</dbReference>
<dbReference type="EMBL" id="MTAB01000008">
    <property type="protein sequence ID" value="OSI22811.1"/>
    <property type="molecule type" value="Genomic_DNA"/>
</dbReference>
<evidence type="ECO:0000256" key="3">
    <source>
        <dbReference type="ARBA" id="ARBA00022691"/>
    </source>
</evidence>
<evidence type="ECO:0000256" key="1">
    <source>
        <dbReference type="ARBA" id="ARBA00022603"/>
    </source>
</evidence>
<gene>
    <name evidence="4" type="ORF">BV912_05100</name>
</gene>
<organism evidence="4 5">
    <name type="scientific">Neisseria dumasiana</name>
    <dbReference type="NCBI Taxonomy" id="1931275"/>
    <lineage>
        <taxon>Bacteria</taxon>
        <taxon>Pseudomonadati</taxon>
        <taxon>Pseudomonadota</taxon>
        <taxon>Betaproteobacteria</taxon>
        <taxon>Neisseriales</taxon>
        <taxon>Neisseriaceae</taxon>
        <taxon>Neisseria</taxon>
    </lineage>
</organism>
<keyword evidence="3" id="KW-0949">S-adenosyl-L-methionine</keyword>
<dbReference type="Proteomes" id="UP000193303">
    <property type="component" value="Unassembled WGS sequence"/>
</dbReference>
<dbReference type="Pfam" id="PF01596">
    <property type="entry name" value="Methyltransf_3"/>
    <property type="match status" value="1"/>
</dbReference>
<dbReference type="PANTHER" id="PTHR10509">
    <property type="entry name" value="O-METHYLTRANSFERASE-RELATED"/>
    <property type="match status" value="1"/>
</dbReference>
<dbReference type="GO" id="GO:0008171">
    <property type="term" value="F:O-methyltransferase activity"/>
    <property type="evidence" value="ECO:0007669"/>
    <property type="project" value="InterPro"/>
</dbReference>
<dbReference type="OrthoDB" id="9799672at2"/>
<dbReference type="GO" id="GO:0008757">
    <property type="term" value="F:S-adenosylmethionine-dependent methyltransferase activity"/>
    <property type="evidence" value="ECO:0007669"/>
    <property type="project" value="TreeGrafter"/>
</dbReference>
<evidence type="ECO:0000256" key="2">
    <source>
        <dbReference type="ARBA" id="ARBA00022679"/>
    </source>
</evidence>
<name>A0A1X3DJH6_9NEIS</name>
<dbReference type="Gene3D" id="3.40.50.150">
    <property type="entry name" value="Vaccinia Virus protein VP39"/>
    <property type="match status" value="1"/>
</dbReference>
<keyword evidence="2" id="KW-0808">Transferase</keyword>
<dbReference type="SUPFAM" id="SSF53335">
    <property type="entry name" value="S-adenosyl-L-methionine-dependent methyltransferases"/>
    <property type="match status" value="1"/>
</dbReference>
<dbReference type="PROSITE" id="PS51682">
    <property type="entry name" value="SAM_OMT_I"/>
    <property type="match status" value="1"/>
</dbReference>
<dbReference type="InterPro" id="IPR029063">
    <property type="entry name" value="SAM-dependent_MTases_sf"/>
</dbReference>
<proteinExistence type="predicted"/>
<comment type="caution">
    <text evidence="4">The sequence shown here is derived from an EMBL/GenBank/DDBJ whole genome shotgun (WGS) entry which is preliminary data.</text>
</comment>
<protein>
    <submittedName>
        <fullName evidence="4">Methyltransferase</fullName>
    </submittedName>
</protein>
<evidence type="ECO:0000313" key="5">
    <source>
        <dbReference type="Proteomes" id="UP000193303"/>
    </source>
</evidence>
<sequence length="222" mass="24044">MATHIHNTDPKLGAYLNSIGEAEHPALTALRERMQAHRLGKMAIAPSQASLLTWLARLMRAERYLEVGVFTGYSSTTMALALPSHGTITACDINVTFTDIARETWQAAGIAHKITLHLQPALLTLDDLISAGESETYDIALIDADKPPTPEYYERCLQLVRSGGVIAIDNVLLGGRVLQPVHADSPPAHSILQAFNESLPQDGRIIPITLPVGDGLTLLLKK</sequence>
<dbReference type="AlphaFoldDB" id="A0A1X3DJH6"/>
<evidence type="ECO:0000313" key="4">
    <source>
        <dbReference type="EMBL" id="OSI22811.1"/>
    </source>
</evidence>